<dbReference type="Pfam" id="PF00646">
    <property type="entry name" value="F-box"/>
    <property type="match status" value="1"/>
</dbReference>
<evidence type="ECO:0000313" key="3">
    <source>
        <dbReference type="Proteomes" id="UP000626092"/>
    </source>
</evidence>
<dbReference type="InterPro" id="IPR036047">
    <property type="entry name" value="F-box-like_dom_sf"/>
</dbReference>
<dbReference type="PANTHER" id="PTHR24414:SF44">
    <property type="entry name" value="F-BOX DOMAIN-CONTAINING PROTEIN"/>
    <property type="match status" value="1"/>
</dbReference>
<sequence length="371" mass="41084">MVVQDQDSPLRGDILEAVLSHAPLTDLVPASRVSKSWRRAVTSSPSLLYSLEPWLLLHSTTSTQTTTHAYDSRSRVWIETNLRPPTERVPTTALRSSHPNLLYALSPSGLSFSFDPLHLAWHHADGPAVWRADPVVALVGRRVVVVGGGCDFEDDPLAVEFYDIDSHAWNACQSMPAGLKDSAASTWLSAAVYKSHRLFVTEKNSGVTHTFDPETNVWRGPYDLRPDSSVFSVAITCFEDRLILVGLLGEAENVEGVRLWRVNCKSFECELMGDMPLVLVEKLRSESYCVASVGVCLAGNILYIYDPVMVEEIFTCEFDGNGGGCRWGSVRSHRSSMERVVFTGSEVGIREVHKALAAERRRFTAEASRVE</sequence>
<dbReference type="GO" id="GO:0005829">
    <property type="term" value="C:cytosol"/>
    <property type="evidence" value="ECO:0007669"/>
    <property type="project" value="TreeGrafter"/>
</dbReference>
<dbReference type="CDD" id="cd09917">
    <property type="entry name" value="F-box_SF"/>
    <property type="match status" value="1"/>
</dbReference>
<gene>
    <name evidence="2" type="ORF">RHSIM_Rhsim12G0113900</name>
</gene>
<name>A0A834G3X9_RHOSS</name>
<evidence type="ECO:0000313" key="2">
    <source>
        <dbReference type="EMBL" id="KAF7124358.1"/>
    </source>
</evidence>
<organism evidence="2 3">
    <name type="scientific">Rhododendron simsii</name>
    <name type="common">Sims's rhododendron</name>
    <dbReference type="NCBI Taxonomy" id="118357"/>
    <lineage>
        <taxon>Eukaryota</taxon>
        <taxon>Viridiplantae</taxon>
        <taxon>Streptophyta</taxon>
        <taxon>Embryophyta</taxon>
        <taxon>Tracheophyta</taxon>
        <taxon>Spermatophyta</taxon>
        <taxon>Magnoliopsida</taxon>
        <taxon>eudicotyledons</taxon>
        <taxon>Gunneridae</taxon>
        <taxon>Pentapetalae</taxon>
        <taxon>asterids</taxon>
        <taxon>Ericales</taxon>
        <taxon>Ericaceae</taxon>
        <taxon>Ericoideae</taxon>
        <taxon>Rhodoreae</taxon>
        <taxon>Rhododendron</taxon>
    </lineage>
</organism>
<dbReference type="Gene3D" id="1.20.1280.50">
    <property type="match status" value="1"/>
</dbReference>
<dbReference type="Gene3D" id="2.120.10.80">
    <property type="entry name" value="Kelch-type beta propeller"/>
    <property type="match status" value="1"/>
</dbReference>
<reference evidence="2" key="1">
    <citation type="submission" date="2019-11" db="EMBL/GenBank/DDBJ databases">
        <authorList>
            <person name="Liu Y."/>
            <person name="Hou J."/>
            <person name="Li T.-Q."/>
            <person name="Guan C.-H."/>
            <person name="Wu X."/>
            <person name="Wu H.-Z."/>
            <person name="Ling F."/>
            <person name="Zhang R."/>
            <person name="Shi X.-G."/>
            <person name="Ren J.-P."/>
            <person name="Chen E.-F."/>
            <person name="Sun J.-M."/>
        </authorList>
    </citation>
    <scope>NUCLEOTIDE SEQUENCE</scope>
    <source>
        <strain evidence="2">Adult_tree_wgs_1</strain>
        <tissue evidence="2">Leaves</tissue>
    </source>
</reference>
<dbReference type="PANTHER" id="PTHR24414">
    <property type="entry name" value="F-BOX/KELCH-REPEAT PROTEIN SKIP4"/>
    <property type="match status" value="1"/>
</dbReference>
<dbReference type="EMBL" id="WJXA01000012">
    <property type="protein sequence ID" value="KAF7124358.1"/>
    <property type="molecule type" value="Genomic_DNA"/>
</dbReference>
<dbReference type="Proteomes" id="UP000626092">
    <property type="component" value="Unassembled WGS sequence"/>
</dbReference>
<proteinExistence type="predicted"/>
<dbReference type="GO" id="GO:0043161">
    <property type="term" value="P:proteasome-mediated ubiquitin-dependent protein catabolic process"/>
    <property type="evidence" value="ECO:0007669"/>
    <property type="project" value="TreeGrafter"/>
</dbReference>
<protein>
    <recommendedName>
        <fullName evidence="1">F-box domain-containing protein</fullName>
    </recommendedName>
</protein>
<comment type="caution">
    <text evidence="2">The sequence shown here is derived from an EMBL/GenBank/DDBJ whole genome shotgun (WGS) entry which is preliminary data.</text>
</comment>
<evidence type="ECO:0000259" key="1">
    <source>
        <dbReference type="Pfam" id="PF00646"/>
    </source>
</evidence>
<accession>A0A834G3X9</accession>
<dbReference type="InterPro" id="IPR050354">
    <property type="entry name" value="F-box/kelch-repeat_ARATH"/>
</dbReference>
<dbReference type="SUPFAM" id="SSF81383">
    <property type="entry name" value="F-box domain"/>
    <property type="match status" value="1"/>
</dbReference>
<dbReference type="InterPro" id="IPR015915">
    <property type="entry name" value="Kelch-typ_b-propeller"/>
</dbReference>
<dbReference type="SUPFAM" id="SSF117281">
    <property type="entry name" value="Kelch motif"/>
    <property type="match status" value="1"/>
</dbReference>
<feature type="domain" description="F-box" evidence="1">
    <location>
        <begin position="13"/>
        <end position="46"/>
    </location>
</feature>
<dbReference type="GO" id="GO:0005634">
    <property type="term" value="C:nucleus"/>
    <property type="evidence" value="ECO:0007669"/>
    <property type="project" value="TreeGrafter"/>
</dbReference>
<dbReference type="OrthoDB" id="1854110at2759"/>
<keyword evidence="3" id="KW-1185">Reference proteome</keyword>
<dbReference type="InterPro" id="IPR001810">
    <property type="entry name" value="F-box_dom"/>
</dbReference>
<dbReference type="AlphaFoldDB" id="A0A834G3X9"/>